<dbReference type="CDD" id="cd18873">
    <property type="entry name" value="NUDIX_NadM_like"/>
    <property type="match status" value="1"/>
</dbReference>
<proteinExistence type="predicted"/>
<evidence type="ECO:0000256" key="1">
    <source>
        <dbReference type="SAM" id="MobiDB-lite"/>
    </source>
</evidence>
<dbReference type="EMBL" id="BAAAYG010000011">
    <property type="protein sequence ID" value="GAA3287420.1"/>
    <property type="molecule type" value="Genomic_DNA"/>
</dbReference>
<reference evidence="5" key="1">
    <citation type="journal article" date="2019" name="Int. J. Syst. Evol. Microbiol.">
        <title>The Global Catalogue of Microorganisms (GCM) 10K type strain sequencing project: providing services to taxonomists for standard genome sequencing and annotation.</title>
        <authorList>
            <consortium name="The Broad Institute Genomics Platform"/>
            <consortium name="The Broad Institute Genome Sequencing Center for Infectious Disease"/>
            <person name="Wu L."/>
            <person name="Ma J."/>
        </authorList>
    </citation>
    <scope>NUCLEOTIDE SEQUENCE [LARGE SCALE GENOMIC DNA]</scope>
    <source>
        <strain evidence="5">JCM 11483</strain>
    </source>
</reference>
<dbReference type="InterPro" id="IPR000086">
    <property type="entry name" value="NUDIX_hydrolase_dom"/>
</dbReference>
<dbReference type="Proteomes" id="UP001501736">
    <property type="component" value="Unassembled WGS sequence"/>
</dbReference>
<dbReference type="Gene3D" id="3.90.79.10">
    <property type="entry name" value="Nucleoside Triphosphate Pyrophosphohydrolase"/>
    <property type="match status" value="1"/>
</dbReference>
<dbReference type="InterPro" id="IPR015797">
    <property type="entry name" value="NUDIX_hydrolase-like_dom_sf"/>
</dbReference>
<sequence>MPEVPSAATTSPRPASAAHPDAATCAAAPLELAVSTVVFSLRPHPDTGELTLWLPLVRRIRAPFQGLWALPGGPLETDQDLVSSARATLHQTTGLAPRHLEQLYAFGDVGRSPAPADTDTTAAPRVVSIVYWALVRQDEDAAAVVGENVEWFPADDIAEEAGPLAFDHDVVLDYALRRLRAKVTYSPIAHAFLPEQFPLADLRRVYEAILGRALDPSNFRRQILAQGTVEDTGERMTGTAHRPPKLYRSNPHRSRYALTIEEPS</sequence>
<dbReference type="InterPro" id="IPR036390">
    <property type="entry name" value="WH_DNA-bd_sf"/>
</dbReference>
<dbReference type="InterPro" id="IPR054105">
    <property type="entry name" value="WHD_NrtR"/>
</dbReference>
<feature type="region of interest" description="Disordered" evidence="1">
    <location>
        <begin position="1"/>
        <end position="20"/>
    </location>
</feature>
<evidence type="ECO:0000259" key="3">
    <source>
        <dbReference type="Pfam" id="PF21906"/>
    </source>
</evidence>
<name>A0ABP6RFG1_9MICC</name>
<dbReference type="PANTHER" id="PTHR43736">
    <property type="entry name" value="ADP-RIBOSE PYROPHOSPHATASE"/>
    <property type="match status" value="1"/>
</dbReference>
<dbReference type="Gene3D" id="1.10.10.10">
    <property type="entry name" value="Winged helix-like DNA-binding domain superfamily/Winged helix DNA-binding domain"/>
    <property type="match status" value="1"/>
</dbReference>
<evidence type="ECO:0000313" key="4">
    <source>
        <dbReference type="EMBL" id="GAA3287420.1"/>
    </source>
</evidence>
<dbReference type="Pfam" id="PF21906">
    <property type="entry name" value="WHD_NrtR"/>
    <property type="match status" value="1"/>
</dbReference>
<dbReference type="Pfam" id="PF00293">
    <property type="entry name" value="NUDIX"/>
    <property type="match status" value="1"/>
</dbReference>
<feature type="domain" description="NrtR DNA-binding winged helix" evidence="3">
    <location>
        <begin position="192"/>
        <end position="248"/>
    </location>
</feature>
<evidence type="ECO:0000259" key="2">
    <source>
        <dbReference type="Pfam" id="PF00293"/>
    </source>
</evidence>
<dbReference type="PANTHER" id="PTHR43736:SF4">
    <property type="entry name" value="SLR1690 PROTEIN"/>
    <property type="match status" value="1"/>
</dbReference>
<feature type="domain" description="Nudix hydrolase" evidence="2">
    <location>
        <begin position="56"/>
        <end position="169"/>
    </location>
</feature>
<gene>
    <name evidence="4" type="ORF">GCM10020260_23910</name>
</gene>
<dbReference type="InterPro" id="IPR036388">
    <property type="entry name" value="WH-like_DNA-bd_sf"/>
</dbReference>
<dbReference type="RefSeq" id="WP_344721681.1">
    <property type="nucleotide sequence ID" value="NZ_BAAAYG010000011.1"/>
</dbReference>
<protein>
    <submittedName>
        <fullName evidence="4">NUDIX domain-containing protein</fullName>
    </submittedName>
</protein>
<keyword evidence="5" id="KW-1185">Reference proteome</keyword>
<dbReference type="SUPFAM" id="SSF46785">
    <property type="entry name" value="Winged helix' DNA-binding domain"/>
    <property type="match status" value="1"/>
</dbReference>
<organism evidence="4 5">
    <name type="scientific">Nesterenkonia halobia</name>
    <dbReference type="NCBI Taxonomy" id="37922"/>
    <lineage>
        <taxon>Bacteria</taxon>
        <taxon>Bacillati</taxon>
        <taxon>Actinomycetota</taxon>
        <taxon>Actinomycetes</taxon>
        <taxon>Micrococcales</taxon>
        <taxon>Micrococcaceae</taxon>
        <taxon>Nesterenkonia</taxon>
    </lineage>
</organism>
<dbReference type="SUPFAM" id="SSF55811">
    <property type="entry name" value="Nudix"/>
    <property type="match status" value="1"/>
</dbReference>
<evidence type="ECO:0000313" key="5">
    <source>
        <dbReference type="Proteomes" id="UP001501736"/>
    </source>
</evidence>
<accession>A0ABP6RFG1</accession>
<comment type="caution">
    <text evidence="4">The sequence shown here is derived from an EMBL/GenBank/DDBJ whole genome shotgun (WGS) entry which is preliminary data.</text>
</comment>